<evidence type="ECO:0000313" key="2">
    <source>
        <dbReference type="Proteomes" id="UP000838756"/>
    </source>
</evidence>
<name>A0A8S4QD05_9NEOP</name>
<keyword evidence="2" id="KW-1185">Reference proteome</keyword>
<organism evidence="1 2">
    <name type="scientific">Pararge aegeria aegeria</name>
    <dbReference type="NCBI Taxonomy" id="348720"/>
    <lineage>
        <taxon>Eukaryota</taxon>
        <taxon>Metazoa</taxon>
        <taxon>Ecdysozoa</taxon>
        <taxon>Arthropoda</taxon>
        <taxon>Hexapoda</taxon>
        <taxon>Insecta</taxon>
        <taxon>Pterygota</taxon>
        <taxon>Neoptera</taxon>
        <taxon>Endopterygota</taxon>
        <taxon>Lepidoptera</taxon>
        <taxon>Glossata</taxon>
        <taxon>Ditrysia</taxon>
        <taxon>Papilionoidea</taxon>
        <taxon>Nymphalidae</taxon>
        <taxon>Satyrinae</taxon>
        <taxon>Satyrini</taxon>
        <taxon>Parargina</taxon>
        <taxon>Pararge</taxon>
    </lineage>
</organism>
<comment type="caution">
    <text evidence="1">The sequence shown here is derived from an EMBL/GenBank/DDBJ whole genome shotgun (WGS) entry which is preliminary data.</text>
</comment>
<gene>
    <name evidence="1" type="primary">jg16846</name>
    <name evidence="1" type="ORF">PAEG_LOCUS931</name>
</gene>
<proteinExistence type="predicted"/>
<evidence type="ECO:0000313" key="1">
    <source>
        <dbReference type="EMBL" id="CAH2208315.1"/>
    </source>
</evidence>
<feature type="non-terminal residue" evidence="1">
    <location>
        <position position="1"/>
    </location>
</feature>
<protein>
    <submittedName>
        <fullName evidence="1">Jg16846 protein</fullName>
    </submittedName>
</protein>
<reference evidence="1" key="1">
    <citation type="submission" date="2022-03" db="EMBL/GenBank/DDBJ databases">
        <authorList>
            <person name="Lindestad O."/>
        </authorList>
    </citation>
    <scope>NUCLEOTIDE SEQUENCE</scope>
</reference>
<sequence>CLLTTVDCVSGLRDFASVTTPASNLDSVLILDFTSC</sequence>
<dbReference type="EMBL" id="CAKXAJ010003076">
    <property type="protein sequence ID" value="CAH2208315.1"/>
    <property type="molecule type" value="Genomic_DNA"/>
</dbReference>
<dbReference type="Proteomes" id="UP000838756">
    <property type="component" value="Unassembled WGS sequence"/>
</dbReference>
<dbReference type="AlphaFoldDB" id="A0A8S4QD05"/>
<accession>A0A8S4QD05</accession>